<evidence type="ECO:0000256" key="2">
    <source>
        <dbReference type="SAM" id="Phobius"/>
    </source>
</evidence>
<organism evidence="3">
    <name type="scientific">Corethron hystrix</name>
    <dbReference type="NCBI Taxonomy" id="216773"/>
    <lineage>
        <taxon>Eukaryota</taxon>
        <taxon>Sar</taxon>
        <taxon>Stramenopiles</taxon>
        <taxon>Ochrophyta</taxon>
        <taxon>Bacillariophyta</taxon>
        <taxon>Coscinodiscophyceae</taxon>
        <taxon>Corethrophycidae</taxon>
        <taxon>Corethrales</taxon>
        <taxon>Corethraceae</taxon>
        <taxon>Corethron</taxon>
    </lineage>
</organism>
<dbReference type="EMBL" id="HBFR01036443">
    <property type="protein sequence ID" value="CAD8899336.1"/>
    <property type="molecule type" value="Transcribed_RNA"/>
</dbReference>
<accession>A0A7S1FYU2</accession>
<sequence length="322" mass="35710">MQTSIADNGSCDSSQSRPIYESFHPPISSIHQNSLSHMEISDTNCTHCPRSTRPNRRRNSSMDSNPAFASTGGVTIRIASTLARDLSSCRSCVKMVATTLFCLCISYSYIPMSLGREKKHLNTSRFSRRVPKASSVAYDLQTGGVIVQVGKDSGRGGSLSVSDIASSLGDVRNIMGVAVEEEDASDTLLYPYLNNNDQSKSFSKYMENSNKKTRRRPNVAFAKRTDMKTLRVAGRQHSERRSIEGNFERVGTSINERIYSLFAQRDTSSYLSKFSKNPDLHGAILGITTALSFSILVFVVGFTYSSIRQRRRGRGLYHAILI</sequence>
<evidence type="ECO:0000256" key="1">
    <source>
        <dbReference type="SAM" id="MobiDB-lite"/>
    </source>
</evidence>
<keyword evidence="2" id="KW-0472">Membrane</keyword>
<dbReference type="AlphaFoldDB" id="A0A7S1FYU2"/>
<gene>
    <name evidence="3" type="ORF">CHYS00102_LOCUS26552</name>
</gene>
<name>A0A7S1FYU2_9STRA</name>
<keyword evidence="2" id="KW-1133">Transmembrane helix</keyword>
<evidence type="ECO:0000313" key="3">
    <source>
        <dbReference type="EMBL" id="CAD8899336.1"/>
    </source>
</evidence>
<protein>
    <submittedName>
        <fullName evidence="3">Uncharacterized protein</fullName>
    </submittedName>
</protein>
<keyword evidence="2" id="KW-0812">Transmembrane</keyword>
<feature type="region of interest" description="Disordered" evidence="1">
    <location>
        <begin position="46"/>
        <end position="68"/>
    </location>
</feature>
<feature type="transmembrane region" description="Helical" evidence="2">
    <location>
        <begin position="280"/>
        <end position="304"/>
    </location>
</feature>
<proteinExistence type="predicted"/>
<reference evidence="3" key="1">
    <citation type="submission" date="2021-01" db="EMBL/GenBank/DDBJ databases">
        <authorList>
            <person name="Corre E."/>
            <person name="Pelletier E."/>
            <person name="Niang G."/>
            <person name="Scheremetjew M."/>
            <person name="Finn R."/>
            <person name="Kale V."/>
            <person name="Holt S."/>
            <person name="Cochrane G."/>
            <person name="Meng A."/>
            <person name="Brown T."/>
            <person name="Cohen L."/>
        </authorList>
    </citation>
    <scope>NUCLEOTIDE SEQUENCE</scope>
    <source>
        <strain evidence="3">308</strain>
    </source>
</reference>